<protein>
    <recommendedName>
        <fullName evidence="4">DUF4328 domain-containing protein</fullName>
    </recommendedName>
</protein>
<dbReference type="Proteomes" id="UP000275910">
    <property type="component" value="Unassembled WGS sequence"/>
</dbReference>
<keyword evidence="1" id="KW-0812">Transmembrane</keyword>
<dbReference type="EMBL" id="RCTY01000045">
    <property type="protein sequence ID" value="ROU05411.1"/>
    <property type="molecule type" value="Genomic_DNA"/>
</dbReference>
<name>A0A3N2RD98_LYSEN</name>
<evidence type="ECO:0008006" key="4">
    <source>
        <dbReference type="Google" id="ProtNLM"/>
    </source>
</evidence>
<feature type="transmembrane region" description="Helical" evidence="1">
    <location>
        <begin position="121"/>
        <end position="151"/>
    </location>
</feature>
<evidence type="ECO:0000313" key="3">
    <source>
        <dbReference type="Proteomes" id="UP000275910"/>
    </source>
</evidence>
<comment type="caution">
    <text evidence="2">The sequence shown here is derived from an EMBL/GenBank/DDBJ whole genome shotgun (WGS) entry which is preliminary data.</text>
</comment>
<proteinExistence type="predicted"/>
<gene>
    <name evidence="2" type="ORF">D9T17_18485</name>
</gene>
<reference evidence="2 3" key="1">
    <citation type="submission" date="2018-10" db="EMBL/GenBank/DDBJ databases">
        <title>The genome of Lysobacter enzymogenes OH11.</title>
        <authorList>
            <person name="Liu F."/>
            <person name="Zhao Y."/>
            <person name="Qian G."/>
            <person name="Chen Y."/>
            <person name="Xu H."/>
        </authorList>
    </citation>
    <scope>NUCLEOTIDE SEQUENCE [LARGE SCALE GENOMIC DNA]</scope>
    <source>
        <strain evidence="2 3">OH11</strain>
    </source>
</reference>
<dbReference type="RefSeq" id="WP_123648805.1">
    <property type="nucleotide sequence ID" value="NZ_RCTY01000045.1"/>
</dbReference>
<dbReference type="AlphaFoldDB" id="A0A3N2RD98"/>
<evidence type="ECO:0000313" key="2">
    <source>
        <dbReference type="EMBL" id="ROU05411.1"/>
    </source>
</evidence>
<accession>A0A3N2RD98</accession>
<organism evidence="2 3">
    <name type="scientific">Lysobacter enzymogenes</name>
    <dbReference type="NCBI Taxonomy" id="69"/>
    <lineage>
        <taxon>Bacteria</taxon>
        <taxon>Pseudomonadati</taxon>
        <taxon>Pseudomonadota</taxon>
        <taxon>Gammaproteobacteria</taxon>
        <taxon>Lysobacterales</taxon>
        <taxon>Lysobacteraceae</taxon>
        <taxon>Lysobacter</taxon>
    </lineage>
</organism>
<keyword evidence="1" id="KW-1133">Transmembrane helix</keyword>
<feature type="transmembrane region" description="Helical" evidence="1">
    <location>
        <begin position="37"/>
        <end position="58"/>
    </location>
</feature>
<evidence type="ECO:0000256" key="1">
    <source>
        <dbReference type="SAM" id="Phobius"/>
    </source>
</evidence>
<keyword evidence="1" id="KW-0472">Membrane</keyword>
<sequence length="177" mass="18950">MQRALKLLLTLPVIALLAQPWWAPHWGAGILGEIHALGPTGSIVAVAVFFALVARYCHCLQRLLAAIPPPARTASPRSVWWMFAIPYNFVEDSFIVAAIAASLRNDARIDPSRQRRWRRLGSGWCALQILSLLPGAVGFAAGAAALAFWVAHWAASVRLLRVLGDTAPTAPGAAASA</sequence>